<evidence type="ECO:0000256" key="7">
    <source>
        <dbReference type="ARBA" id="ARBA00023136"/>
    </source>
</evidence>
<evidence type="ECO:0000313" key="10">
    <source>
        <dbReference type="EMBL" id="KAL3803165.1"/>
    </source>
</evidence>
<dbReference type="AlphaFoldDB" id="A0ABD3QSD3"/>
<accession>A0ABD3QSD3</accession>
<feature type="region of interest" description="Disordered" evidence="8">
    <location>
        <begin position="1"/>
        <end position="32"/>
    </location>
</feature>
<proteinExistence type="inferred from homology"/>
<evidence type="ECO:0008006" key="12">
    <source>
        <dbReference type="Google" id="ProtNLM"/>
    </source>
</evidence>
<name>A0ABD3QSD3_9STRA</name>
<comment type="similarity">
    <text evidence="2">Belongs to the glycosyltransferase 92 family.</text>
</comment>
<comment type="caution">
    <text evidence="10">The sequence shown here is derived from an EMBL/GenBank/DDBJ whole genome shotgun (WGS) entry which is preliminary data.</text>
</comment>
<evidence type="ECO:0000256" key="8">
    <source>
        <dbReference type="SAM" id="MobiDB-lite"/>
    </source>
</evidence>
<keyword evidence="11" id="KW-1185">Reference proteome</keyword>
<evidence type="ECO:0000313" key="11">
    <source>
        <dbReference type="Proteomes" id="UP001516023"/>
    </source>
</evidence>
<reference evidence="10 11" key="1">
    <citation type="journal article" date="2020" name="G3 (Bethesda)">
        <title>Improved Reference Genome for Cyclotella cryptica CCMP332, a Model for Cell Wall Morphogenesis, Salinity Adaptation, and Lipid Production in Diatoms (Bacillariophyta).</title>
        <authorList>
            <person name="Roberts W.R."/>
            <person name="Downey K.M."/>
            <person name="Ruck E.C."/>
            <person name="Traller J.C."/>
            <person name="Alverson A.J."/>
        </authorList>
    </citation>
    <scope>NUCLEOTIDE SEQUENCE [LARGE SCALE GENOMIC DNA]</scope>
    <source>
        <strain evidence="10 11">CCMP332</strain>
    </source>
</reference>
<dbReference type="Proteomes" id="UP001516023">
    <property type="component" value="Unassembled WGS sequence"/>
</dbReference>
<feature type="region of interest" description="Disordered" evidence="8">
    <location>
        <begin position="493"/>
        <end position="512"/>
    </location>
</feature>
<dbReference type="InterPro" id="IPR008166">
    <property type="entry name" value="Glyco_transf_92"/>
</dbReference>
<evidence type="ECO:0000256" key="5">
    <source>
        <dbReference type="ARBA" id="ARBA00022692"/>
    </source>
</evidence>
<dbReference type="Pfam" id="PF01697">
    <property type="entry name" value="Glyco_transf_92"/>
    <property type="match status" value="1"/>
</dbReference>
<gene>
    <name evidence="10" type="ORF">HJC23_003440</name>
</gene>
<dbReference type="PANTHER" id="PTHR21461">
    <property type="entry name" value="GLYCOSYLTRANSFERASE FAMILY 92 PROTEIN"/>
    <property type="match status" value="1"/>
</dbReference>
<keyword evidence="3" id="KW-0328">Glycosyltransferase</keyword>
<evidence type="ECO:0000256" key="3">
    <source>
        <dbReference type="ARBA" id="ARBA00022676"/>
    </source>
</evidence>
<comment type="subcellular location">
    <subcellularLocation>
        <location evidence="1">Membrane</location>
        <topology evidence="1">Single-pass membrane protein</topology>
    </subcellularLocation>
</comment>
<evidence type="ECO:0000256" key="6">
    <source>
        <dbReference type="ARBA" id="ARBA00022989"/>
    </source>
</evidence>
<dbReference type="GO" id="GO:0016757">
    <property type="term" value="F:glycosyltransferase activity"/>
    <property type="evidence" value="ECO:0007669"/>
    <property type="project" value="UniProtKB-KW"/>
</dbReference>
<keyword evidence="4" id="KW-0808">Transferase</keyword>
<sequence>MMAGVISESRLRVRPTSRNGKERTSSQQKRYQRDKKCRSTLLPMLVIAVVWSLGCWLVIWMRMYQSFTVLDFKNDALRGKFGKREHILAVKLKQVLDGSTSIGIINASYSSSDNMLKEPSPVLSQLFDPAISKQVQSMLLSDIKYPQLILGAYLEPPLPLDNNGRLQLRTHTPANLTYVSYPYPNKADDAGIIGACSQNGAQWILPTFHPASMDHYFEGNVFRKKPMFDKRWELASGIINGTGEQYFDSESPPRGYCPVDADPYLPWIHDVFPSRDGKYVEFIISNKRRCNTDPKVFQSDLINLEPQVALMQPVPVKRIDDRSSMLSTEDARRMWSPVSNNTIIRNMISVNPDGVFKSPRYALATSINDADDDGKLTRFICRFHTVAIDLREQEPELRQVILGETLSNYPYNPEHANYLKRGSKPMLTSLEQGHDEQIWNAVYSIRCPVPKSDKVKNLTAIVASGESVSQPNGVPSLYVDLVPIRTPVRRKKEGFGVPGVTHTSDESSLFDPKREWGDSHIIPHVDASGRWSNIPICRPPGGEEESAATVVADQSNEERSASSAQENLEPTTIVANKKHFLVACVWASRSFSTRGQASPTDSSTSDRLREFLVYHTMIAGFDHIYVYDNSDSMDNNINATLAPVTDLLPKFVTRIPWPHRVCNNNRPGHSNPGERSSQYAAEASCRARYGPQTEWIASMDVDEFLIPVNKEWENIRLWLKHVTATEKDTKILSFFQTRALPNIDLLLPYDGKATKSCTVDRTNEKVLQSDATLNATCVMKNPNKTFMETYNCEPTKHPKPDSYGWRAKKQIYRPDFVWNHFVHYSIVTRLVLDKPLESSLRFNERAPYERRVNELTEAFLLHTKTTSPEMTSNWLSKCSHRETSSTSSCPVGIPSSEILGVDATSSRKDDSVDLGKQTLYKTNCFRHSRVLYLIPKLEKALKSLENFML</sequence>
<organism evidence="10 11">
    <name type="scientific">Cyclotella cryptica</name>
    <dbReference type="NCBI Taxonomy" id="29204"/>
    <lineage>
        <taxon>Eukaryota</taxon>
        <taxon>Sar</taxon>
        <taxon>Stramenopiles</taxon>
        <taxon>Ochrophyta</taxon>
        <taxon>Bacillariophyta</taxon>
        <taxon>Coscinodiscophyceae</taxon>
        <taxon>Thalassiosirophycidae</taxon>
        <taxon>Stephanodiscales</taxon>
        <taxon>Stephanodiscaceae</taxon>
        <taxon>Cyclotella</taxon>
    </lineage>
</organism>
<keyword evidence="7 9" id="KW-0472">Membrane</keyword>
<dbReference type="GO" id="GO:0016020">
    <property type="term" value="C:membrane"/>
    <property type="evidence" value="ECO:0007669"/>
    <property type="project" value="UniProtKB-SubCell"/>
</dbReference>
<keyword evidence="5 9" id="KW-0812">Transmembrane</keyword>
<dbReference type="PANTHER" id="PTHR21461:SF69">
    <property type="entry name" value="GLYCOSYLTRANSFERASE FAMILY 92 PROTEIN"/>
    <property type="match status" value="1"/>
</dbReference>
<dbReference type="EMBL" id="JABMIG020000015">
    <property type="protein sequence ID" value="KAL3803165.1"/>
    <property type="molecule type" value="Genomic_DNA"/>
</dbReference>
<evidence type="ECO:0000256" key="4">
    <source>
        <dbReference type="ARBA" id="ARBA00022679"/>
    </source>
</evidence>
<protein>
    <recommendedName>
        <fullName evidence="12">Glycosyltransferase family 92 protein</fullName>
    </recommendedName>
</protein>
<feature type="transmembrane region" description="Helical" evidence="9">
    <location>
        <begin position="40"/>
        <end position="61"/>
    </location>
</feature>
<evidence type="ECO:0000256" key="2">
    <source>
        <dbReference type="ARBA" id="ARBA00007647"/>
    </source>
</evidence>
<evidence type="ECO:0000256" key="1">
    <source>
        <dbReference type="ARBA" id="ARBA00004167"/>
    </source>
</evidence>
<evidence type="ECO:0000256" key="9">
    <source>
        <dbReference type="SAM" id="Phobius"/>
    </source>
</evidence>
<keyword evidence="6 9" id="KW-1133">Transmembrane helix</keyword>